<feature type="compositionally biased region" description="Polar residues" evidence="1">
    <location>
        <begin position="68"/>
        <end position="89"/>
    </location>
</feature>
<organism evidence="2 3">
    <name type="scientific">Colocasia esculenta</name>
    <name type="common">Wild taro</name>
    <name type="synonym">Arum esculentum</name>
    <dbReference type="NCBI Taxonomy" id="4460"/>
    <lineage>
        <taxon>Eukaryota</taxon>
        <taxon>Viridiplantae</taxon>
        <taxon>Streptophyta</taxon>
        <taxon>Embryophyta</taxon>
        <taxon>Tracheophyta</taxon>
        <taxon>Spermatophyta</taxon>
        <taxon>Magnoliopsida</taxon>
        <taxon>Liliopsida</taxon>
        <taxon>Araceae</taxon>
        <taxon>Aroideae</taxon>
        <taxon>Colocasieae</taxon>
        <taxon>Colocasia</taxon>
    </lineage>
</organism>
<dbReference type="AlphaFoldDB" id="A0A843VIM3"/>
<gene>
    <name evidence="2" type="ORF">Taro_029306</name>
</gene>
<feature type="region of interest" description="Disordered" evidence="1">
    <location>
        <begin position="58"/>
        <end position="89"/>
    </location>
</feature>
<accession>A0A843VIM3</accession>
<dbReference type="EMBL" id="NMUH01001938">
    <property type="protein sequence ID" value="MQL96621.1"/>
    <property type="molecule type" value="Genomic_DNA"/>
</dbReference>
<comment type="caution">
    <text evidence="2">The sequence shown here is derived from an EMBL/GenBank/DDBJ whole genome shotgun (WGS) entry which is preliminary data.</text>
</comment>
<evidence type="ECO:0000313" key="3">
    <source>
        <dbReference type="Proteomes" id="UP000652761"/>
    </source>
</evidence>
<sequence length="89" mass="10339">MDKQHPAQLVFLHTKGITPPWIPHQVFLHNRRETTPWIPPGLLLFLGKKAAHFFYRRRSKPPGLPSHTKGTTHTNVFRKQTPLDQANRT</sequence>
<feature type="non-terminal residue" evidence="2">
    <location>
        <position position="1"/>
    </location>
</feature>
<name>A0A843VIM3_COLES</name>
<evidence type="ECO:0000313" key="2">
    <source>
        <dbReference type="EMBL" id="MQL96621.1"/>
    </source>
</evidence>
<protein>
    <submittedName>
        <fullName evidence="2">Uncharacterized protein</fullName>
    </submittedName>
</protein>
<keyword evidence="3" id="KW-1185">Reference proteome</keyword>
<proteinExistence type="predicted"/>
<evidence type="ECO:0000256" key="1">
    <source>
        <dbReference type="SAM" id="MobiDB-lite"/>
    </source>
</evidence>
<dbReference type="Proteomes" id="UP000652761">
    <property type="component" value="Unassembled WGS sequence"/>
</dbReference>
<reference evidence="2" key="1">
    <citation type="submission" date="2017-07" db="EMBL/GenBank/DDBJ databases">
        <title>Taro Niue Genome Assembly and Annotation.</title>
        <authorList>
            <person name="Atibalentja N."/>
            <person name="Keating K."/>
            <person name="Fields C.J."/>
        </authorList>
    </citation>
    <scope>NUCLEOTIDE SEQUENCE</scope>
    <source>
        <strain evidence="2">Niue_2</strain>
        <tissue evidence="2">Leaf</tissue>
    </source>
</reference>